<keyword evidence="2" id="KW-1185">Reference proteome</keyword>
<gene>
    <name evidence="1" type="ORF">SAMN05660976_07044</name>
</gene>
<evidence type="ECO:0000313" key="1">
    <source>
        <dbReference type="EMBL" id="SEN20909.1"/>
    </source>
</evidence>
<dbReference type="AlphaFoldDB" id="A0A1H8EN16"/>
<sequence length="108" mass="11737">MDEDRTDLISGLRALAAFLEANPAIPVHLPNVTINQFPQHGPDDEMCAEVDKVAALLGTEINPRHLPYGHYSTGLSFGPVRYDFAAILAAARARHHADDSYRGCVDPA</sequence>
<dbReference type="Proteomes" id="UP000198953">
    <property type="component" value="Unassembled WGS sequence"/>
</dbReference>
<dbReference type="OrthoDB" id="3530961at2"/>
<dbReference type="STRING" id="46177.SAMN05660976_07044"/>
<dbReference type="RefSeq" id="WP_091104833.1">
    <property type="nucleotide sequence ID" value="NZ_FOBF01000023.1"/>
</dbReference>
<proteinExistence type="predicted"/>
<protein>
    <submittedName>
        <fullName evidence="1">Uncharacterized protein</fullName>
    </submittedName>
</protein>
<dbReference type="EMBL" id="FOBF01000023">
    <property type="protein sequence ID" value="SEN20909.1"/>
    <property type="molecule type" value="Genomic_DNA"/>
</dbReference>
<reference evidence="1 2" key="1">
    <citation type="submission" date="2016-10" db="EMBL/GenBank/DDBJ databases">
        <authorList>
            <person name="de Groot N.N."/>
        </authorList>
    </citation>
    <scope>NUCLEOTIDE SEQUENCE [LARGE SCALE GENOMIC DNA]</scope>
    <source>
        <strain evidence="1 2">DSM 43357</strain>
    </source>
</reference>
<organism evidence="1 2">
    <name type="scientific">Nonomuraea pusilla</name>
    <dbReference type="NCBI Taxonomy" id="46177"/>
    <lineage>
        <taxon>Bacteria</taxon>
        <taxon>Bacillati</taxon>
        <taxon>Actinomycetota</taxon>
        <taxon>Actinomycetes</taxon>
        <taxon>Streptosporangiales</taxon>
        <taxon>Streptosporangiaceae</taxon>
        <taxon>Nonomuraea</taxon>
    </lineage>
</organism>
<evidence type="ECO:0000313" key="2">
    <source>
        <dbReference type="Proteomes" id="UP000198953"/>
    </source>
</evidence>
<name>A0A1H8EN16_9ACTN</name>
<accession>A0A1H8EN16</accession>